<dbReference type="Gene3D" id="2.10.220.10">
    <property type="entry name" value="Hormone Receptor, Insulin-like Growth Factor Receptor 1, Chain A, domain 2"/>
    <property type="match status" value="4"/>
</dbReference>
<dbReference type="SUPFAM" id="SSF57184">
    <property type="entry name" value="Growth factor receptor domain"/>
    <property type="match status" value="2"/>
</dbReference>
<keyword evidence="2" id="KW-0677">Repeat</keyword>
<feature type="transmembrane region" description="Helical" evidence="5">
    <location>
        <begin position="854"/>
        <end position="870"/>
    </location>
</feature>
<dbReference type="InParanoid" id="A0A0V0QJ49"/>
<organism evidence="6 7">
    <name type="scientific">Pseudocohnilembus persalinus</name>
    <name type="common">Ciliate</name>
    <dbReference type="NCBI Taxonomy" id="266149"/>
    <lineage>
        <taxon>Eukaryota</taxon>
        <taxon>Sar</taxon>
        <taxon>Alveolata</taxon>
        <taxon>Ciliophora</taxon>
        <taxon>Intramacronucleata</taxon>
        <taxon>Oligohymenophorea</taxon>
        <taxon>Scuticociliatia</taxon>
        <taxon>Philasterida</taxon>
        <taxon>Pseudocohnilembidae</taxon>
        <taxon>Pseudocohnilembus</taxon>
    </lineage>
</organism>
<proteinExistence type="predicted"/>
<dbReference type="Pfam" id="PF13948">
    <property type="entry name" value="DUF4215"/>
    <property type="match status" value="1"/>
</dbReference>
<reference evidence="6 7" key="1">
    <citation type="journal article" date="2015" name="Sci. Rep.">
        <title>Genome of the facultative scuticociliatosis pathogen Pseudocohnilembus persalinus provides insight into its virulence through horizontal gene transfer.</title>
        <authorList>
            <person name="Xiong J."/>
            <person name="Wang G."/>
            <person name="Cheng J."/>
            <person name="Tian M."/>
            <person name="Pan X."/>
            <person name="Warren A."/>
            <person name="Jiang C."/>
            <person name="Yuan D."/>
            <person name="Miao W."/>
        </authorList>
    </citation>
    <scope>NUCLEOTIDE SEQUENCE [LARGE SCALE GENOMIC DNA]</scope>
    <source>
        <strain evidence="6">36N120E</strain>
    </source>
</reference>
<dbReference type="CDD" id="cd00064">
    <property type="entry name" value="FU"/>
    <property type="match status" value="5"/>
</dbReference>
<dbReference type="OrthoDB" id="409374at2759"/>
<dbReference type="PANTHER" id="PTHR15332:SF175">
    <property type="entry name" value="PROPROTEIN CONVERTASE SUBTILISIN_KEXIN TYPE 5-LIKE"/>
    <property type="match status" value="1"/>
</dbReference>
<dbReference type="Proteomes" id="UP000054937">
    <property type="component" value="Unassembled WGS sequence"/>
</dbReference>
<evidence type="ECO:0000256" key="5">
    <source>
        <dbReference type="SAM" id="Phobius"/>
    </source>
</evidence>
<dbReference type="InterPro" id="IPR009030">
    <property type="entry name" value="Growth_fac_rcpt_cys_sf"/>
</dbReference>
<evidence type="ECO:0000313" key="6">
    <source>
        <dbReference type="EMBL" id="KRX02171.1"/>
    </source>
</evidence>
<dbReference type="EMBL" id="LDAU01000157">
    <property type="protein sequence ID" value="KRX02171.1"/>
    <property type="molecule type" value="Genomic_DNA"/>
</dbReference>
<name>A0A0V0QJ49_PSEPJ</name>
<keyword evidence="1" id="KW-0732">Signal</keyword>
<gene>
    <name evidence="6" type="ORF">PPERSA_06366</name>
</gene>
<dbReference type="NCBIfam" id="TIGR02232">
    <property type="entry name" value="myxo_disulf_rpt"/>
    <property type="match status" value="1"/>
</dbReference>
<keyword evidence="5" id="KW-0472">Membrane</keyword>
<dbReference type="InterPro" id="IPR006212">
    <property type="entry name" value="Furin_repeat"/>
</dbReference>
<evidence type="ECO:0000256" key="2">
    <source>
        <dbReference type="ARBA" id="ARBA00022737"/>
    </source>
</evidence>
<keyword evidence="7" id="KW-1185">Reference proteome</keyword>
<accession>A0A0V0QJ49</accession>
<evidence type="ECO:0000256" key="1">
    <source>
        <dbReference type="ARBA" id="ARBA00022729"/>
    </source>
</evidence>
<evidence type="ECO:0000256" key="3">
    <source>
        <dbReference type="ARBA" id="ARBA00023157"/>
    </source>
</evidence>
<protein>
    <submittedName>
        <fullName evidence="6">Insulin-like growth factor binding protein, N-terminal</fullName>
    </submittedName>
</protein>
<evidence type="ECO:0000313" key="7">
    <source>
        <dbReference type="Proteomes" id="UP000054937"/>
    </source>
</evidence>
<feature type="coiled-coil region" evidence="4">
    <location>
        <begin position="1177"/>
        <end position="1270"/>
    </location>
</feature>
<dbReference type="InterPro" id="IPR011936">
    <property type="entry name" value="Myxo_disulph_rpt"/>
</dbReference>
<keyword evidence="3" id="KW-1015">Disulfide bond</keyword>
<comment type="caution">
    <text evidence="6">The sequence shown here is derived from an EMBL/GenBank/DDBJ whole genome shotgun (WGS) entry which is preliminary data.</text>
</comment>
<feature type="transmembrane region" description="Helical" evidence="5">
    <location>
        <begin position="882"/>
        <end position="905"/>
    </location>
</feature>
<keyword evidence="5" id="KW-1133">Transmembrane helix</keyword>
<dbReference type="PANTHER" id="PTHR15332">
    <property type="entry name" value="PROPROTEIN CONVERTASE SUBTILISIN_KEXIN TYPE 5-LIKE"/>
    <property type="match status" value="1"/>
</dbReference>
<keyword evidence="4" id="KW-0175">Coiled coil</keyword>
<dbReference type="SMART" id="SM00261">
    <property type="entry name" value="FU"/>
    <property type="match status" value="6"/>
</dbReference>
<evidence type="ECO:0000256" key="4">
    <source>
        <dbReference type="SAM" id="Coils"/>
    </source>
</evidence>
<keyword evidence="5" id="KW-0812">Transmembrane</keyword>
<sequence length="1296" mass="148802">MINLINLFENCSKLNGKLPKNTIVMKYPTLQIINIDKFFKITPKSPDKIDINPIIITIPINISLFSNIGIVCPKSIKNGKIQEQIIHQANTNVVQYIIKSVLKSSVTENFFPKGEVAVSQQIIQLTQAINDIIPTPNLISFLVSYLYMKKKNPTNENINGAIIRLIEEKNFYASDATQIAYKDYVEGDSSNYQKWTPIDPTTNTYSTSSNVCTVTSKCNKNAAFANHFYALQFTANKDFKRKISITQPHYQVDVQIGILVYGYDQFSATDYFQTWFDNTDLVSIMQTKYVKADYTTRGQYCYDWWDTKLDTSQREGRYLANLSYTHTNDILWVINKWVSLSNYDQNNLQLRWGVYQFILDYYECHATCKTCTGAANTDCLTCPTTPTLYYKFGASSPYQCLTTCPAGYFQDTSEPEALCSQCNSRCSACYGSSYNKCTACNAGYNLSGNTCQLTCTSNCLTCKENPDSANTCTSCASPRYLYNYSCILTCPAGFYPYVDGTTDPYRWCKACNSKCSSCTDYSTCTACNAGFYLQGSTCYSDCPNGYYESGSVCNACNAACETCTGGSSFNCNDCADNYYYHNVDGGCYATCPNYYYKDDLKYPPQCTLCTTLTGLHISGTGVCTPCQNNCKTCNPDIFTCTACYADRFIQADNTCWKCEDDLGYQTNPSNIHECQEICGDGIRVDPQTECDDGNSINGDGCSNLCKIESGYKCLGGSTSSPDVCVDTNQIAWIIYESDEDKEFINKKENEPFTFKIRFSKKFTFSTSTNLEEQLQLYISEKYDPSIFKVIIQQLSDTEYFIEVYFNMTIQYETLQITFKNPDQFQDIAGFTLEDKTEELNINIYYFSTKAQRKSVAIFTVIGFYLAVYNLDITENQRFGVGWALTIILFIILLVHLTFLKINAFIEIRSYIRRRKLEKQYKIHKQILKQMDSEKENEIQDFQEYFAQQNRNQIDEIFEAEENQDIQSRMDRVYGRERGRGKKKTLAQKFTHIIQKHSENISRNQTIINNLNVEKTNINSADPRQLMNKTKNSRIIKKKEGTYFIPQNIQNLVIHNSEYPSQQTSKNPTIYKGVALQDYDSQRNSNQKLVSEKNSDPDSEIYSQNMIMDSHVDNLTNTNYSQFSTQQKQYQNPNYQRTILQSERKLQQNSKNNIRQPIFRQTQNGGMIINPGSDAEVVEQLDDDQQQMQKIKDKLKDQNVANNNKNYKQNRAQQRKLRNQLAKIDKKKNDPITDFLYGQQNQKNTQEPVISKQLKDEVVKYESEIRRTNQRDNTVYRTLRLTRDKFKLTQIQNQDQK</sequence>